<reference evidence="1" key="2">
    <citation type="submission" date="2022-01" db="EMBL/GenBank/DDBJ databases">
        <authorList>
            <person name="Yamashiro T."/>
            <person name="Shiraishi A."/>
            <person name="Satake H."/>
            <person name="Nakayama K."/>
        </authorList>
    </citation>
    <scope>NUCLEOTIDE SEQUENCE</scope>
</reference>
<accession>A0ABQ5ENP3</accession>
<dbReference type="EMBL" id="BQNB010016491">
    <property type="protein sequence ID" value="GJT52388.1"/>
    <property type="molecule type" value="Genomic_DNA"/>
</dbReference>
<organism evidence="1 2">
    <name type="scientific">Tanacetum coccineum</name>
    <dbReference type="NCBI Taxonomy" id="301880"/>
    <lineage>
        <taxon>Eukaryota</taxon>
        <taxon>Viridiplantae</taxon>
        <taxon>Streptophyta</taxon>
        <taxon>Embryophyta</taxon>
        <taxon>Tracheophyta</taxon>
        <taxon>Spermatophyta</taxon>
        <taxon>Magnoliopsida</taxon>
        <taxon>eudicotyledons</taxon>
        <taxon>Gunneridae</taxon>
        <taxon>Pentapetalae</taxon>
        <taxon>asterids</taxon>
        <taxon>campanulids</taxon>
        <taxon>Asterales</taxon>
        <taxon>Asteraceae</taxon>
        <taxon>Asteroideae</taxon>
        <taxon>Anthemideae</taxon>
        <taxon>Anthemidinae</taxon>
        <taxon>Tanacetum</taxon>
    </lineage>
</organism>
<evidence type="ECO:0000313" key="2">
    <source>
        <dbReference type="Proteomes" id="UP001151760"/>
    </source>
</evidence>
<sequence length="605" mass="69289">MRCSIESIADHTSTKKKIFGKKSIVEQHPISIDEYNDSESDSEYTRIIKKTKVKRTTVEEESVESKRKNIGKTMTDVKKKNKKFDDVEESESDMDSTQVKRKNMGKMIFIKIYSKTDEESCPVEKKEKIKMVLTEKYLKKKGKLVAEDSKITKKDLRKKGKMVVPIDEDEELTNEDDREYFKSKKFQNSLIQSLSKGNMLLNEIDHKLDKASVLNPKDDQLKKIIKKRNNLFFKSYIGGKKDDRYSIDAKVDFKSKDGGSEDDIWVDNGKSIVPFDDSYLLNSDSSLLETQSDENNTQSVDMQFDEITVQDDVDKKTGERKKIQCDKGYINEDLGFNFLSTGLEEIEYLIPGYEKGLSNNKIIKLNTFELLCMIDKQLENDIDVEPSNNGIELVNDLTQILSPKVDILDMQIGLPGDVQNDGENSIESKCFYGIKLNDVDSNRKEYGIQQLATKSQEKIQPPKNVTFYERKVTSQKVAEFIWCACNDGSKLLMQQNLMFILTYSDIVFKSKDMRVRLGIFESLFPNVEVASGILDVWSLVLNHEEKYREKNSGGGNIYCCSGMLTAKINIIDNLDNDVDDISVRYGELPIYLTKNTKDALEISIQ</sequence>
<proteinExistence type="predicted"/>
<gene>
    <name evidence="1" type="ORF">Tco_0978545</name>
</gene>
<keyword evidence="2" id="KW-1185">Reference proteome</keyword>
<name>A0ABQ5ENP3_9ASTR</name>
<evidence type="ECO:0000313" key="1">
    <source>
        <dbReference type="EMBL" id="GJT52388.1"/>
    </source>
</evidence>
<dbReference type="Proteomes" id="UP001151760">
    <property type="component" value="Unassembled WGS sequence"/>
</dbReference>
<comment type="caution">
    <text evidence="1">The sequence shown here is derived from an EMBL/GenBank/DDBJ whole genome shotgun (WGS) entry which is preliminary data.</text>
</comment>
<reference evidence="1" key="1">
    <citation type="journal article" date="2022" name="Int. J. Mol. Sci.">
        <title>Draft Genome of Tanacetum Coccineum: Genomic Comparison of Closely Related Tanacetum-Family Plants.</title>
        <authorList>
            <person name="Yamashiro T."/>
            <person name="Shiraishi A."/>
            <person name="Nakayama K."/>
            <person name="Satake H."/>
        </authorList>
    </citation>
    <scope>NUCLEOTIDE SEQUENCE</scope>
</reference>
<protein>
    <submittedName>
        <fullName evidence="1">Uncharacterized protein</fullName>
    </submittedName>
</protein>